<evidence type="ECO:0008006" key="4">
    <source>
        <dbReference type="Google" id="ProtNLM"/>
    </source>
</evidence>
<gene>
    <name evidence="2" type="ORF">GRJ2_001750300</name>
</gene>
<protein>
    <recommendedName>
        <fullName evidence="4">Rna-directed dna polymerase from mobile element jockey-like</fullName>
    </recommendedName>
</protein>
<proteinExistence type="predicted"/>
<name>A0ABC9X599_GRUJA</name>
<dbReference type="EMBL" id="BAAFJT010000008">
    <property type="protein sequence ID" value="GAB0192850.1"/>
    <property type="molecule type" value="Genomic_DNA"/>
</dbReference>
<comment type="caution">
    <text evidence="2">The sequence shown here is derived from an EMBL/GenBank/DDBJ whole genome shotgun (WGS) entry which is preliminary data.</text>
</comment>
<dbReference type="Proteomes" id="UP001623348">
    <property type="component" value="Unassembled WGS sequence"/>
</dbReference>
<evidence type="ECO:0000256" key="1">
    <source>
        <dbReference type="SAM" id="MobiDB-lite"/>
    </source>
</evidence>
<dbReference type="PANTHER" id="PTHR33332">
    <property type="entry name" value="REVERSE TRANSCRIPTASE DOMAIN-CONTAINING PROTEIN"/>
    <property type="match status" value="1"/>
</dbReference>
<accession>A0ABC9X599</accession>
<feature type="region of interest" description="Disordered" evidence="1">
    <location>
        <begin position="100"/>
        <end position="124"/>
    </location>
</feature>
<keyword evidence="3" id="KW-1185">Reference proteome</keyword>
<evidence type="ECO:0000313" key="2">
    <source>
        <dbReference type="EMBL" id="GAB0192850.1"/>
    </source>
</evidence>
<reference evidence="2 3" key="1">
    <citation type="submission" date="2024-06" db="EMBL/GenBank/DDBJ databases">
        <title>The draft genome of Grus japonensis, version 3.</title>
        <authorList>
            <person name="Nabeshima K."/>
            <person name="Suzuki S."/>
            <person name="Onuma M."/>
        </authorList>
    </citation>
    <scope>NUCLEOTIDE SEQUENCE [LARGE SCALE GENOMIC DNA]</scope>
    <source>
        <strain evidence="2 3">451A</strain>
    </source>
</reference>
<sequence length="124" mass="13434">MRFNKAKCKVLHLGWGNPWYEYRLGDGGIESNPAEKDLGVVKDEELDMTWQCVLAAQKANCILGCIKRSMASRSREVILLCSGETPPGVLCPALGSSVQERHGSVGASPEEGHKNDQRAGAPLL</sequence>
<organism evidence="2 3">
    <name type="scientific">Grus japonensis</name>
    <name type="common">Japanese crane</name>
    <name type="synonym">Red-crowned crane</name>
    <dbReference type="NCBI Taxonomy" id="30415"/>
    <lineage>
        <taxon>Eukaryota</taxon>
        <taxon>Metazoa</taxon>
        <taxon>Chordata</taxon>
        <taxon>Craniata</taxon>
        <taxon>Vertebrata</taxon>
        <taxon>Euteleostomi</taxon>
        <taxon>Archelosauria</taxon>
        <taxon>Archosauria</taxon>
        <taxon>Dinosauria</taxon>
        <taxon>Saurischia</taxon>
        <taxon>Theropoda</taxon>
        <taxon>Coelurosauria</taxon>
        <taxon>Aves</taxon>
        <taxon>Neognathae</taxon>
        <taxon>Neoaves</taxon>
        <taxon>Gruiformes</taxon>
        <taxon>Gruidae</taxon>
        <taxon>Grus</taxon>
    </lineage>
</organism>
<evidence type="ECO:0000313" key="3">
    <source>
        <dbReference type="Proteomes" id="UP001623348"/>
    </source>
</evidence>
<dbReference type="AlphaFoldDB" id="A0ABC9X599"/>